<keyword evidence="2" id="KW-0326">Glycosidase</keyword>
<dbReference type="SUPFAM" id="SSF48208">
    <property type="entry name" value="Six-hairpin glycosidases"/>
    <property type="match status" value="1"/>
</dbReference>
<dbReference type="AlphaFoldDB" id="A0A023D3D7"/>
<dbReference type="PROSITE" id="PS00927">
    <property type="entry name" value="TREHALASE_1"/>
    <property type="match status" value="1"/>
</dbReference>
<dbReference type="Pfam" id="PF01204">
    <property type="entry name" value="Trehalase"/>
    <property type="match status" value="1"/>
</dbReference>
<comment type="caution">
    <text evidence="4">The sequence shown here is derived from an EMBL/GenBank/DDBJ whole genome shotgun (WGS) entry which is preliminary data.</text>
</comment>
<evidence type="ECO:0000313" key="5">
    <source>
        <dbReference type="Proteomes" id="UP000019760"/>
    </source>
</evidence>
<dbReference type="InterPro" id="IPR008928">
    <property type="entry name" value="6-hairpin_glycosidase_sf"/>
</dbReference>
<protein>
    <submittedName>
        <fullName evidence="4">Trehalase</fullName>
    </submittedName>
</protein>
<evidence type="ECO:0000256" key="2">
    <source>
        <dbReference type="ARBA" id="ARBA00023295"/>
    </source>
</evidence>
<sequence>MRRETGALLIAAVLTASPAAARPPVPFTPPAMARQMVAPQDLRPPSIALDGLFAAIGDAHLFPDFKSVADATPDRAPEALLRLWRAEKARPGFVLADFVRRHFTFHPPAGVIYRVSRNETVPDYIDGMWRVLTRGPDKPVPYSSLLPLPYPYVVPGGRFTELYYWDSYFTMIGLAESGHMDLVEDMVRDMASLIDRYGHVPNGTRTYYLSRSQPPFFALMVELLARHEGPQTLRRFLPEMKREYAYWMEGAERLAPGQAHRHVVRLADGTVLNRYWDDLDTPRDESYPEDIATAARSGRPPGEVYRDLRAAAESGWDFSSRWLADGHSLVTIHTTDLLPIDLNALLAHLEQTISRATDGAESAAWTARARTRLAAIDRLMFDPRLGAWSDYDWTKGATTGVLSAATFMPLFLHLASQEQADRLERTSRARLSAPGGIVATTQHTGQQWDSPNGWAPLEWMAVRGLVRYGKDDLARMIAERWMRRVVGTWRTSGVFLEKYDVVSPDVSPVGGPGGGEYPMQIGFGWTNGTLLGLIKLYPTLAEPLLAEPPPNDQKSAPRK</sequence>
<dbReference type="OrthoDB" id="106887at2"/>
<dbReference type="InterPro" id="IPR018232">
    <property type="entry name" value="Glyco_hydro_37_CS"/>
</dbReference>
<dbReference type="GO" id="GO:0004555">
    <property type="term" value="F:alpha,alpha-trehalase activity"/>
    <property type="evidence" value="ECO:0007669"/>
    <property type="project" value="InterPro"/>
</dbReference>
<dbReference type="NCBIfam" id="NF009773">
    <property type="entry name" value="PRK13270.1"/>
    <property type="match status" value="1"/>
</dbReference>
<feature type="signal peptide" evidence="3">
    <location>
        <begin position="1"/>
        <end position="21"/>
    </location>
</feature>
<dbReference type="PANTHER" id="PTHR23403">
    <property type="entry name" value="TREHALASE"/>
    <property type="match status" value="1"/>
</dbReference>
<evidence type="ECO:0000313" key="4">
    <source>
        <dbReference type="EMBL" id="GAJ28599.1"/>
    </source>
</evidence>
<organism evidence="4 5">
    <name type="scientific">Acidomonas methanolica NBRC 104435</name>
    <dbReference type="NCBI Taxonomy" id="1231351"/>
    <lineage>
        <taxon>Bacteria</taxon>
        <taxon>Pseudomonadati</taxon>
        <taxon>Pseudomonadota</taxon>
        <taxon>Alphaproteobacteria</taxon>
        <taxon>Acetobacterales</taxon>
        <taxon>Acetobacteraceae</taxon>
        <taxon>Acidomonas</taxon>
    </lineage>
</organism>
<dbReference type="PRINTS" id="PR00744">
    <property type="entry name" value="GLHYDRLASE37"/>
</dbReference>
<keyword evidence="3" id="KW-0732">Signal</keyword>
<reference evidence="4 5" key="2">
    <citation type="journal article" date="2014" name="FEMS Microbiol. Lett.">
        <title>Draft genomic DNA sequence of the facultatively methylotrophic bacterium Acidomonas methanolica type strain MB58.</title>
        <authorList>
            <person name="Higashiura N."/>
            <person name="Hadano H."/>
            <person name="Hirakawa H."/>
            <person name="Matsutani M."/>
            <person name="Takabe S."/>
            <person name="Matsushita K."/>
            <person name="Azuma Y."/>
        </authorList>
    </citation>
    <scope>NUCLEOTIDE SEQUENCE [LARGE SCALE GENOMIC DNA]</scope>
    <source>
        <strain evidence="4 5">MB58</strain>
    </source>
</reference>
<dbReference type="PROSITE" id="PS00928">
    <property type="entry name" value="TREHALASE_2"/>
    <property type="match status" value="1"/>
</dbReference>
<evidence type="ECO:0000256" key="1">
    <source>
        <dbReference type="ARBA" id="ARBA00022801"/>
    </source>
</evidence>
<accession>A0A023D3D7</accession>
<reference evidence="5" key="1">
    <citation type="journal article" date="2014" name="FEMS Microbiol. Lett.">
        <title>Draft Genomic DNA Sequence of the Facultatively Methylotrophic Bacterium Acidomonas methanolica type strain MB58.</title>
        <authorList>
            <person name="Higashiura N."/>
            <person name="Hadano H."/>
            <person name="Hirakawa H."/>
            <person name="Matsutani M."/>
            <person name="Takabe S."/>
            <person name="Matsushita K."/>
            <person name="Azuma Y."/>
        </authorList>
    </citation>
    <scope>NUCLEOTIDE SEQUENCE [LARGE SCALE GENOMIC DNA]</scope>
    <source>
        <strain evidence="5">MB58</strain>
    </source>
</reference>
<dbReference type="Gene3D" id="1.50.10.10">
    <property type="match status" value="1"/>
</dbReference>
<feature type="chain" id="PRO_5030001330" evidence="3">
    <location>
        <begin position="22"/>
        <end position="559"/>
    </location>
</feature>
<proteinExistence type="predicted"/>
<dbReference type="GO" id="GO:0005993">
    <property type="term" value="P:trehalose catabolic process"/>
    <property type="evidence" value="ECO:0007669"/>
    <property type="project" value="TreeGrafter"/>
</dbReference>
<dbReference type="InterPro" id="IPR001661">
    <property type="entry name" value="Glyco_hydro_37"/>
</dbReference>
<keyword evidence="1" id="KW-0378">Hydrolase</keyword>
<dbReference type="Proteomes" id="UP000019760">
    <property type="component" value="Unassembled WGS sequence"/>
</dbReference>
<dbReference type="RefSeq" id="WP_052511783.1">
    <property type="nucleotide sequence ID" value="NZ_BAND01000031.1"/>
</dbReference>
<keyword evidence="5" id="KW-1185">Reference proteome</keyword>
<name>A0A023D3D7_ACIMT</name>
<dbReference type="NCBIfam" id="NF009774">
    <property type="entry name" value="PRK13271.1"/>
    <property type="match status" value="1"/>
</dbReference>
<dbReference type="EMBL" id="BAND01000031">
    <property type="protein sequence ID" value="GAJ28599.1"/>
    <property type="molecule type" value="Genomic_DNA"/>
</dbReference>
<dbReference type="InterPro" id="IPR012341">
    <property type="entry name" value="6hp_glycosidase-like_sf"/>
</dbReference>
<dbReference type="PANTHER" id="PTHR23403:SF1">
    <property type="entry name" value="TREHALASE"/>
    <property type="match status" value="1"/>
</dbReference>
<gene>
    <name evidence="4" type="ORF">Amme_031_061</name>
</gene>
<evidence type="ECO:0000256" key="3">
    <source>
        <dbReference type="SAM" id="SignalP"/>
    </source>
</evidence>